<evidence type="ECO:0000313" key="3">
    <source>
        <dbReference type="Proteomes" id="UP000297299"/>
    </source>
</evidence>
<proteinExistence type="predicted"/>
<keyword evidence="3" id="KW-1185">Reference proteome</keyword>
<organism evidence="2 3">
    <name type="scientific">Botryotinia calthae</name>
    <dbReference type="NCBI Taxonomy" id="38488"/>
    <lineage>
        <taxon>Eukaryota</taxon>
        <taxon>Fungi</taxon>
        <taxon>Dikarya</taxon>
        <taxon>Ascomycota</taxon>
        <taxon>Pezizomycotina</taxon>
        <taxon>Leotiomycetes</taxon>
        <taxon>Helotiales</taxon>
        <taxon>Sclerotiniaceae</taxon>
        <taxon>Botryotinia</taxon>
    </lineage>
</organism>
<evidence type="ECO:0000256" key="1">
    <source>
        <dbReference type="SAM" id="MobiDB-lite"/>
    </source>
</evidence>
<sequence>MSVKSVVSKQTSTHAKQAQLDGGEYETNHRVQNKSRGWTRLHGIDGWMSGKRDLDLDLDVKMDALHTMTSFYREEEKREEKKREEKKRERE</sequence>
<dbReference type="AlphaFoldDB" id="A0A4Y8CQZ4"/>
<evidence type="ECO:0000313" key="2">
    <source>
        <dbReference type="EMBL" id="TEY40012.1"/>
    </source>
</evidence>
<dbReference type="EMBL" id="PHWZ01000441">
    <property type="protein sequence ID" value="TEY40012.1"/>
    <property type="molecule type" value="Genomic_DNA"/>
</dbReference>
<reference evidence="2 3" key="1">
    <citation type="submission" date="2017-11" db="EMBL/GenBank/DDBJ databases">
        <title>Comparative genomics of Botrytis spp.</title>
        <authorList>
            <person name="Valero-Jimenez C.A."/>
            <person name="Tapia P."/>
            <person name="Veloso J."/>
            <person name="Silva-Moreno E."/>
            <person name="Staats M."/>
            <person name="Valdes J.H."/>
            <person name="Van Kan J.A.L."/>
        </authorList>
    </citation>
    <scope>NUCLEOTIDE SEQUENCE [LARGE SCALE GENOMIC DNA]</scope>
    <source>
        <strain evidence="2 3">MUCL2830</strain>
    </source>
</reference>
<comment type="caution">
    <text evidence="2">The sequence shown here is derived from an EMBL/GenBank/DDBJ whole genome shotgun (WGS) entry which is preliminary data.</text>
</comment>
<feature type="region of interest" description="Disordered" evidence="1">
    <location>
        <begin position="1"/>
        <end position="31"/>
    </location>
</feature>
<dbReference type="Proteomes" id="UP000297299">
    <property type="component" value="Unassembled WGS sequence"/>
</dbReference>
<name>A0A4Y8CQZ4_9HELO</name>
<protein>
    <submittedName>
        <fullName evidence="2">Uncharacterized protein</fullName>
    </submittedName>
</protein>
<accession>A0A4Y8CQZ4</accession>
<gene>
    <name evidence="2" type="ORF">BOTCAL_0442g00080</name>
</gene>